<reference evidence="2" key="3">
    <citation type="submission" date="2024-03" db="EMBL/GenBank/DDBJ databases">
        <title>The Genome Sequence of Enterococcus sp. DIV0238c.</title>
        <authorList>
            <consortium name="The Broad Institute Genomics Platform"/>
            <consortium name="The Broad Institute Microbial Omics Core"/>
            <consortium name="The Broad Institute Genomic Center for Infectious Diseases"/>
            <person name="Earl A."/>
            <person name="Manson A."/>
            <person name="Gilmore M."/>
            <person name="Schwartman J."/>
            <person name="Shea T."/>
            <person name="Abouelleil A."/>
            <person name="Cao P."/>
            <person name="Chapman S."/>
            <person name="Cusick C."/>
            <person name="Young S."/>
            <person name="Neafsey D."/>
            <person name="Nusbaum C."/>
            <person name="Birren B."/>
        </authorList>
    </citation>
    <scope>NUCLEOTIDE SEQUENCE</scope>
    <source>
        <strain evidence="2">9D6_DIV0238</strain>
    </source>
</reference>
<proteinExistence type="predicted"/>
<evidence type="ECO:0000313" key="1">
    <source>
        <dbReference type="EMBL" id="OUZ35230.1"/>
    </source>
</evidence>
<keyword evidence="3" id="KW-1185">Reference proteome</keyword>
<dbReference type="EMBL" id="CP147246">
    <property type="protein sequence ID" value="WYJ92534.1"/>
    <property type="molecule type" value="Genomic_DNA"/>
</dbReference>
<reference evidence="1" key="1">
    <citation type="submission" date="2017-05" db="EMBL/GenBank/DDBJ databases">
        <title>The Genome Sequence of Enterococcus sp. 9D6_DIV0238.</title>
        <authorList>
            <consortium name="The Broad Institute Genomics Platform"/>
            <consortium name="The Broad Institute Genomic Center for Infectious Diseases"/>
            <person name="Earl A."/>
            <person name="Manson A."/>
            <person name="Schwartman J."/>
            <person name="Gilmore M."/>
            <person name="Abouelleil A."/>
            <person name="Cao P."/>
            <person name="Chapman S."/>
            <person name="Cusick C."/>
            <person name="Shea T."/>
            <person name="Young S."/>
            <person name="Neafsey D."/>
            <person name="Nusbaum C."/>
            <person name="Birren B."/>
        </authorList>
    </citation>
    <scope>NUCLEOTIDE SEQUENCE [LARGE SCALE GENOMIC DNA]</scope>
    <source>
        <strain evidence="1">9D6_DIV0238</strain>
    </source>
</reference>
<dbReference type="EMBL" id="NIBQ01000001">
    <property type="protein sequence ID" value="OUZ35230.1"/>
    <property type="molecule type" value="Genomic_DNA"/>
</dbReference>
<sequence>MMSKEQNLKAVPYQGILDVQSELIKPRSWQKSLVYLDEFFDGKVTRNKKDMRMRYYSCQQLYQVFSGDFEEVLKESEEVLGKMIQTKKI</sequence>
<gene>
    <name evidence="2" type="ORF">A5889_000013</name>
    <name evidence="1" type="ORF">A5889_000706</name>
</gene>
<protein>
    <submittedName>
        <fullName evidence="1">Uncharacterized protein</fullName>
    </submittedName>
</protein>
<reference evidence="2" key="2">
    <citation type="submission" date="2017-05" db="EMBL/GenBank/DDBJ databases">
        <authorList>
            <consortium name="The Broad Institute Genomics Platform"/>
            <consortium name="The Broad Institute Genomic Center for Infectious Diseases"/>
            <person name="Earl A."/>
            <person name="Manson A."/>
            <person name="Schwartman J."/>
            <person name="Gilmore M."/>
            <person name="Abouelleil A."/>
            <person name="Cao P."/>
            <person name="Chapman S."/>
            <person name="Cusick C."/>
            <person name="Shea T."/>
            <person name="Young S."/>
            <person name="Neafsey D."/>
            <person name="Nusbaum C."/>
            <person name="Birren B."/>
        </authorList>
    </citation>
    <scope>NUCLEOTIDE SEQUENCE</scope>
    <source>
        <strain evidence="2">9D6_DIV0238</strain>
    </source>
</reference>
<accession>A0A200JEQ2</accession>
<evidence type="ECO:0000313" key="2">
    <source>
        <dbReference type="EMBL" id="WYJ92534.1"/>
    </source>
</evidence>
<dbReference type="AlphaFoldDB" id="A0A200JEQ2"/>
<evidence type="ECO:0000313" key="3">
    <source>
        <dbReference type="Proteomes" id="UP000196151"/>
    </source>
</evidence>
<organism evidence="1">
    <name type="scientific">Candidatus Enterococcus dunnyi</name>
    <dbReference type="NCBI Taxonomy" id="1834192"/>
    <lineage>
        <taxon>Bacteria</taxon>
        <taxon>Bacillati</taxon>
        <taxon>Bacillota</taxon>
        <taxon>Bacilli</taxon>
        <taxon>Lactobacillales</taxon>
        <taxon>Enterococcaceae</taxon>
        <taxon>Enterococcus</taxon>
    </lineage>
</organism>
<name>A0A200JEQ2_9ENTE</name>
<dbReference type="Proteomes" id="UP000196151">
    <property type="component" value="Chromosome"/>
</dbReference>